<organism evidence="1 2">
    <name type="scientific">Rhodococcus rhodnii LMG 5362</name>
    <dbReference type="NCBI Taxonomy" id="1273125"/>
    <lineage>
        <taxon>Bacteria</taxon>
        <taxon>Bacillati</taxon>
        <taxon>Actinomycetota</taxon>
        <taxon>Actinomycetes</taxon>
        <taxon>Mycobacteriales</taxon>
        <taxon>Nocardiaceae</taxon>
        <taxon>Rhodococcus</taxon>
    </lineage>
</organism>
<dbReference type="EMBL" id="APMY01000051">
    <property type="protein sequence ID" value="EOM77163.1"/>
    <property type="molecule type" value="Genomic_DNA"/>
</dbReference>
<keyword evidence="2" id="KW-1185">Reference proteome</keyword>
<protein>
    <submittedName>
        <fullName evidence="1">Uncharacterized protein</fullName>
    </submittedName>
</protein>
<name>R7WPC2_9NOCA</name>
<accession>R7WPC2</accession>
<dbReference type="AlphaFoldDB" id="R7WPC2"/>
<dbReference type="PATRIC" id="fig|1273125.3.peg.1364"/>
<proteinExistence type="predicted"/>
<evidence type="ECO:0000313" key="1">
    <source>
        <dbReference type="EMBL" id="EOM77163.1"/>
    </source>
</evidence>
<comment type="caution">
    <text evidence="1">The sequence shown here is derived from an EMBL/GenBank/DDBJ whole genome shotgun (WGS) entry which is preliminary data.</text>
</comment>
<evidence type="ECO:0000313" key="2">
    <source>
        <dbReference type="Proteomes" id="UP000013525"/>
    </source>
</evidence>
<gene>
    <name evidence="1" type="ORF">Rrhod_1411</name>
</gene>
<sequence>MSIWVVSRVLLRLDEYAKGRSRAVPLMSDFPVTETGR</sequence>
<dbReference type="Proteomes" id="UP000013525">
    <property type="component" value="Unassembled WGS sequence"/>
</dbReference>
<reference evidence="1 2" key="1">
    <citation type="journal article" date="2013" name="Genome Announc.">
        <title>Draft Genome Sequence of Rhodococcus rhodnii Strain LMG5362, a Symbiont of Rhodnius prolixus (Hemiptera, Reduviidae, Triatominae), the Principle Vector of Trypanosoma cruzi.</title>
        <authorList>
            <person name="Pachebat J.A."/>
            <person name="van Keulen G."/>
            <person name="Whitten M.M."/>
            <person name="Girdwood S."/>
            <person name="Del Sol R."/>
            <person name="Dyson P.J."/>
            <person name="Facey P.D."/>
        </authorList>
    </citation>
    <scope>NUCLEOTIDE SEQUENCE [LARGE SCALE GENOMIC DNA]</scope>
    <source>
        <strain evidence="1 2">LMG 5362</strain>
    </source>
</reference>